<feature type="signal peptide" evidence="2">
    <location>
        <begin position="1"/>
        <end position="18"/>
    </location>
</feature>
<name>A0A4U0UNL7_9PEZI</name>
<proteinExistence type="predicted"/>
<evidence type="ECO:0000256" key="1">
    <source>
        <dbReference type="SAM" id="MobiDB-lite"/>
    </source>
</evidence>
<organism evidence="3 4">
    <name type="scientific">Friedmanniomyces endolithicus</name>
    <dbReference type="NCBI Taxonomy" id="329885"/>
    <lineage>
        <taxon>Eukaryota</taxon>
        <taxon>Fungi</taxon>
        <taxon>Dikarya</taxon>
        <taxon>Ascomycota</taxon>
        <taxon>Pezizomycotina</taxon>
        <taxon>Dothideomycetes</taxon>
        <taxon>Dothideomycetidae</taxon>
        <taxon>Mycosphaerellales</taxon>
        <taxon>Teratosphaeriaceae</taxon>
        <taxon>Friedmanniomyces</taxon>
    </lineage>
</organism>
<dbReference type="EMBL" id="NAJP01000052">
    <property type="protein sequence ID" value="TKA37364.1"/>
    <property type="molecule type" value="Genomic_DNA"/>
</dbReference>
<evidence type="ECO:0000313" key="3">
    <source>
        <dbReference type="EMBL" id="TKA37364.1"/>
    </source>
</evidence>
<feature type="chain" id="PRO_5021033599" description="Apple domain-containing protein" evidence="2">
    <location>
        <begin position="19"/>
        <end position="351"/>
    </location>
</feature>
<evidence type="ECO:0008006" key="5">
    <source>
        <dbReference type="Google" id="ProtNLM"/>
    </source>
</evidence>
<accession>A0A4U0UNL7</accession>
<evidence type="ECO:0000313" key="4">
    <source>
        <dbReference type="Proteomes" id="UP000310066"/>
    </source>
</evidence>
<gene>
    <name evidence="3" type="ORF">B0A54_10949</name>
</gene>
<dbReference type="Proteomes" id="UP000310066">
    <property type="component" value="Unassembled WGS sequence"/>
</dbReference>
<evidence type="ECO:0000256" key="2">
    <source>
        <dbReference type="SAM" id="SignalP"/>
    </source>
</evidence>
<reference evidence="3 4" key="1">
    <citation type="submission" date="2017-03" db="EMBL/GenBank/DDBJ databases">
        <title>Genomes of endolithic fungi from Antarctica.</title>
        <authorList>
            <person name="Coleine C."/>
            <person name="Masonjones S."/>
            <person name="Stajich J.E."/>
        </authorList>
    </citation>
    <scope>NUCLEOTIDE SEQUENCE [LARGE SCALE GENOMIC DNA]</scope>
    <source>
        <strain evidence="3 4">CCFEE 5311</strain>
    </source>
</reference>
<comment type="caution">
    <text evidence="3">The sequence shown here is derived from an EMBL/GenBank/DDBJ whole genome shotgun (WGS) entry which is preliminary data.</text>
</comment>
<protein>
    <recommendedName>
        <fullName evidence="5">Apple domain-containing protein</fullName>
    </recommendedName>
</protein>
<keyword evidence="2" id="KW-0732">Signal</keyword>
<dbReference type="AlphaFoldDB" id="A0A4U0UNL7"/>
<feature type="region of interest" description="Disordered" evidence="1">
    <location>
        <begin position="243"/>
        <end position="263"/>
    </location>
</feature>
<sequence length="351" mass="38085">MAKAWWMLSLNALGAAAALQDSPVVIVTVPVCITPFSYGANVTQTTLPTPTSPASASATFCGHPYKEAGAEYTVSCDATLQGQVIYVPGGMRRRQNYAYEPALAGLTLDQCLQDCNGIPSCQASAFWRVQQWIIWIIGRFEFDCSEHWYIIGIFDTNWEPLNYGHNFLILILACYTDLVEHQLRFLNHSDYGEPHLGTNDGSLVDERTSAYVLFNAPSQQLGSEQNSALVYFGLHQYYVDPTSDTPTDTSTDSSASASPTSTAISSCDNIDFYAASVICYDAYDNYFIVQQGKSYLGLIANREGPISFPDCLTQCDGFGTQTPEGGSNGQVASRPAGVSTTYTAAPASMPT</sequence>